<dbReference type="FunCoup" id="A0A2K3CSA9">
    <property type="interactions" value="1577"/>
</dbReference>
<keyword evidence="7" id="KW-0496">Mitochondrion</keyword>
<evidence type="ECO:0000256" key="8">
    <source>
        <dbReference type="ARBA" id="ARBA00023136"/>
    </source>
</evidence>
<dbReference type="PANTHER" id="PTHR45758">
    <property type="entry name" value="MITOFERRIN-1-RELATED"/>
    <property type="match status" value="1"/>
</dbReference>
<evidence type="ECO:0000256" key="10">
    <source>
        <dbReference type="RuleBase" id="RU000488"/>
    </source>
</evidence>
<dbReference type="GO" id="GO:0015093">
    <property type="term" value="F:ferrous iron transmembrane transporter activity"/>
    <property type="evidence" value="ECO:0000318"/>
    <property type="project" value="GO_Central"/>
</dbReference>
<dbReference type="ExpressionAtlas" id="A0A2K3CSA9">
    <property type="expression patterns" value="baseline"/>
</dbReference>
<sequence length="385" mass="39802">MCAAPRELARHTAEHSKLLAQRATHTGALPSGAASESASGSGQARVAAAVLASAAAVAAAAATLSTQRSMVDVATEPRASPSGSSAVATYDGLSFVSHMVAGSIAGTVEHTAMYPVDTIKTRMQALYHPGHSGSVVSRSSIRQMVRGVLQQDGVAGLYRGVGAVAAGAGPAHALHFAVYEAAKEALGGNREGLHPLETAAAGCVATVVNDALMTPVDSVKQRCQLEGSPYRGVLDAARSMLRNEGLGAFFRSYRTTLVMNVPFTAMHFSVYETSKKLLLGKEGGGEDEETLQVQLVAGGLAGGCAAAVTNPLDVVKTRLQTADPAKYGSAAVIPTLRQIVREEGMQALWQGLKPRVLFHIPAAAVCWGTYETMKDLLAGSGSGQH</sequence>
<evidence type="ECO:0000256" key="7">
    <source>
        <dbReference type="ARBA" id="ARBA00023128"/>
    </source>
</evidence>
<dbReference type="SUPFAM" id="SSF103506">
    <property type="entry name" value="Mitochondrial carrier"/>
    <property type="match status" value="1"/>
</dbReference>
<dbReference type="PaxDb" id="3055-EDO98759"/>
<evidence type="ECO:0000256" key="3">
    <source>
        <dbReference type="ARBA" id="ARBA00022448"/>
    </source>
</evidence>
<protein>
    <recommendedName>
        <fullName evidence="13">Mitochondrial carrier protein</fullName>
    </recommendedName>
</protein>
<comment type="similarity">
    <text evidence="2 10">Belongs to the mitochondrial carrier (TC 2.A.29) family.</text>
</comment>
<evidence type="ECO:0000256" key="6">
    <source>
        <dbReference type="ARBA" id="ARBA00022989"/>
    </source>
</evidence>
<dbReference type="InParanoid" id="A0A2K3CSA9"/>
<keyword evidence="4 9" id="KW-0812">Transmembrane</keyword>
<feature type="repeat" description="Solcar" evidence="9">
    <location>
        <begin position="193"/>
        <end position="277"/>
    </location>
</feature>
<keyword evidence="5" id="KW-0677">Repeat</keyword>
<keyword evidence="6" id="KW-1133">Transmembrane helix</keyword>
<dbReference type="Pfam" id="PF00153">
    <property type="entry name" value="Mito_carr"/>
    <property type="match status" value="3"/>
</dbReference>
<keyword evidence="8 9" id="KW-0472">Membrane</keyword>
<dbReference type="RefSeq" id="XP_042915258.1">
    <property type="nucleotide sequence ID" value="XM_043071819.1"/>
</dbReference>
<dbReference type="GeneID" id="5724879"/>
<dbReference type="Gene3D" id="1.50.40.10">
    <property type="entry name" value="Mitochondrial carrier domain"/>
    <property type="match status" value="2"/>
</dbReference>
<evidence type="ECO:0000256" key="9">
    <source>
        <dbReference type="PROSITE-ProRule" id="PRU00282"/>
    </source>
</evidence>
<dbReference type="InterPro" id="IPR002067">
    <property type="entry name" value="MCP"/>
</dbReference>
<dbReference type="AlphaFoldDB" id="A0A2K3CSA9"/>
<evidence type="ECO:0008006" key="13">
    <source>
        <dbReference type="Google" id="ProtNLM"/>
    </source>
</evidence>
<dbReference type="InterPro" id="IPR018108">
    <property type="entry name" value="MCP_transmembrane"/>
</dbReference>
<evidence type="ECO:0000256" key="4">
    <source>
        <dbReference type="ARBA" id="ARBA00022692"/>
    </source>
</evidence>
<evidence type="ECO:0000313" key="12">
    <source>
        <dbReference type="Proteomes" id="UP000006906"/>
    </source>
</evidence>
<evidence type="ECO:0000256" key="1">
    <source>
        <dbReference type="ARBA" id="ARBA00004225"/>
    </source>
</evidence>
<dbReference type="EMBL" id="CM008977">
    <property type="protein sequence ID" value="PNW71141.1"/>
    <property type="molecule type" value="Genomic_DNA"/>
</dbReference>
<gene>
    <name evidence="11" type="ORF">CHLRE_16g695950v5</name>
</gene>
<dbReference type="GO" id="GO:0048250">
    <property type="term" value="P:iron import into the mitochondrion"/>
    <property type="evidence" value="ECO:0000318"/>
    <property type="project" value="GO_Central"/>
</dbReference>
<dbReference type="KEGG" id="cre:CHLRE_16g695950v5"/>
<dbReference type="PROSITE" id="PS50920">
    <property type="entry name" value="SOLCAR"/>
    <property type="match status" value="3"/>
</dbReference>
<reference evidence="11 12" key="1">
    <citation type="journal article" date="2007" name="Science">
        <title>The Chlamydomonas genome reveals the evolution of key animal and plant functions.</title>
        <authorList>
            <person name="Merchant S.S."/>
            <person name="Prochnik S.E."/>
            <person name="Vallon O."/>
            <person name="Harris E.H."/>
            <person name="Karpowicz S.J."/>
            <person name="Witman G.B."/>
            <person name="Terry A."/>
            <person name="Salamov A."/>
            <person name="Fritz-Laylin L.K."/>
            <person name="Marechal-Drouard L."/>
            <person name="Marshall W.F."/>
            <person name="Qu L.H."/>
            <person name="Nelson D.R."/>
            <person name="Sanderfoot A.A."/>
            <person name="Spalding M.H."/>
            <person name="Kapitonov V.V."/>
            <person name="Ren Q."/>
            <person name="Ferris P."/>
            <person name="Lindquist E."/>
            <person name="Shapiro H."/>
            <person name="Lucas S.M."/>
            <person name="Grimwood J."/>
            <person name="Schmutz J."/>
            <person name="Cardol P."/>
            <person name="Cerutti H."/>
            <person name="Chanfreau G."/>
            <person name="Chen C.L."/>
            <person name="Cognat V."/>
            <person name="Croft M.T."/>
            <person name="Dent R."/>
            <person name="Dutcher S."/>
            <person name="Fernandez E."/>
            <person name="Fukuzawa H."/>
            <person name="Gonzalez-Ballester D."/>
            <person name="Gonzalez-Halphen D."/>
            <person name="Hallmann A."/>
            <person name="Hanikenne M."/>
            <person name="Hippler M."/>
            <person name="Inwood W."/>
            <person name="Jabbari K."/>
            <person name="Kalanon M."/>
            <person name="Kuras R."/>
            <person name="Lefebvre P.A."/>
            <person name="Lemaire S.D."/>
            <person name="Lobanov A.V."/>
            <person name="Lohr M."/>
            <person name="Manuell A."/>
            <person name="Meier I."/>
            <person name="Mets L."/>
            <person name="Mittag M."/>
            <person name="Mittelmeier T."/>
            <person name="Moroney J.V."/>
            <person name="Moseley J."/>
            <person name="Napoli C."/>
            <person name="Nedelcu A.M."/>
            <person name="Niyogi K."/>
            <person name="Novoselov S.V."/>
            <person name="Paulsen I.T."/>
            <person name="Pazour G."/>
            <person name="Purton S."/>
            <person name="Ral J.P."/>
            <person name="Riano-Pachon D.M."/>
            <person name="Riekhof W."/>
            <person name="Rymarquis L."/>
            <person name="Schroda M."/>
            <person name="Stern D."/>
            <person name="Umen J."/>
            <person name="Willows R."/>
            <person name="Wilson N."/>
            <person name="Zimmer S.L."/>
            <person name="Allmer J."/>
            <person name="Balk J."/>
            <person name="Bisova K."/>
            <person name="Chen C.J."/>
            <person name="Elias M."/>
            <person name="Gendler K."/>
            <person name="Hauser C."/>
            <person name="Lamb M.R."/>
            <person name="Ledford H."/>
            <person name="Long J.C."/>
            <person name="Minagawa J."/>
            <person name="Page M.D."/>
            <person name="Pan J."/>
            <person name="Pootakham W."/>
            <person name="Roje S."/>
            <person name="Rose A."/>
            <person name="Stahlberg E."/>
            <person name="Terauchi A.M."/>
            <person name="Yang P."/>
            <person name="Ball S."/>
            <person name="Bowler C."/>
            <person name="Dieckmann C.L."/>
            <person name="Gladyshev V.N."/>
            <person name="Green P."/>
            <person name="Jorgensen R."/>
            <person name="Mayfield S."/>
            <person name="Mueller-Roeber B."/>
            <person name="Rajamani S."/>
            <person name="Sayre R.T."/>
            <person name="Brokstein P."/>
            <person name="Dubchak I."/>
            <person name="Goodstein D."/>
            <person name="Hornick L."/>
            <person name="Huang Y.W."/>
            <person name="Jhaveri J."/>
            <person name="Luo Y."/>
            <person name="Martinez D."/>
            <person name="Ngau W.C."/>
            <person name="Otillar B."/>
            <person name="Poliakov A."/>
            <person name="Porter A."/>
            <person name="Szajkowski L."/>
            <person name="Werner G."/>
            <person name="Zhou K."/>
            <person name="Grigoriev I.V."/>
            <person name="Rokhsar D.S."/>
            <person name="Grossman A.R."/>
        </authorList>
    </citation>
    <scope>NUCLEOTIDE SEQUENCE [LARGE SCALE GENOMIC DNA]</scope>
    <source>
        <strain evidence="12">CC-503</strain>
    </source>
</reference>
<dbReference type="OrthoDB" id="276989at2759"/>
<dbReference type="InterPro" id="IPR023395">
    <property type="entry name" value="MCP_dom_sf"/>
</dbReference>
<dbReference type="Gramene" id="PNW71141">
    <property type="protein sequence ID" value="PNW71141"/>
    <property type="gene ID" value="CHLRE_16g695950v5"/>
</dbReference>
<evidence type="ECO:0000256" key="5">
    <source>
        <dbReference type="ARBA" id="ARBA00022737"/>
    </source>
</evidence>
<dbReference type="FunFam" id="1.50.40.10:FF:000308">
    <property type="entry name" value="Mitochondrial substrate carrier family protein"/>
    <property type="match status" value="1"/>
</dbReference>
<dbReference type="STRING" id="3055.A0A2K3CSA9"/>
<dbReference type="PANTHER" id="PTHR45758:SF4">
    <property type="entry name" value="MITOFERRIN-1"/>
    <property type="match status" value="1"/>
</dbReference>
<comment type="subcellular location">
    <subcellularLocation>
        <location evidence="1">Mitochondrion membrane</location>
        <topology evidence="1">Multi-pass membrane protein</topology>
    </subcellularLocation>
</comment>
<dbReference type="PRINTS" id="PR00926">
    <property type="entry name" value="MITOCARRIER"/>
</dbReference>
<accession>A0A2K3CSA9</accession>
<dbReference type="GO" id="GO:0031966">
    <property type="term" value="C:mitochondrial membrane"/>
    <property type="evidence" value="ECO:0000318"/>
    <property type="project" value="GO_Central"/>
</dbReference>
<feature type="repeat" description="Solcar" evidence="9">
    <location>
        <begin position="93"/>
        <end position="185"/>
    </location>
</feature>
<organism evidence="11 12">
    <name type="scientific">Chlamydomonas reinhardtii</name>
    <name type="common">Chlamydomonas smithii</name>
    <dbReference type="NCBI Taxonomy" id="3055"/>
    <lineage>
        <taxon>Eukaryota</taxon>
        <taxon>Viridiplantae</taxon>
        <taxon>Chlorophyta</taxon>
        <taxon>core chlorophytes</taxon>
        <taxon>Chlorophyceae</taxon>
        <taxon>CS clade</taxon>
        <taxon>Chlamydomonadales</taxon>
        <taxon>Chlamydomonadaceae</taxon>
        <taxon>Chlamydomonas</taxon>
    </lineage>
</organism>
<dbReference type="Proteomes" id="UP000006906">
    <property type="component" value="Chromosome 16"/>
</dbReference>
<evidence type="ECO:0000313" key="11">
    <source>
        <dbReference type="EMBL" id="PNW71141.1"/>
    </source>
</evidence>
<evidence type="ECO:0000256" key="2">
    <source>
        <dbReference type="ARBA" id="ARBA00006375"/>
    </source>
</evidence>
<proteinExistence type="inferred from homology"/>
<name>A0A2K3CSA9_CHLRE</name>
<keyword evidence="12" id="KW-1185">Reference proteome</keyword>
<feature type="repeat" description="Solcar" evidence="9">
    <location>
        <begin position="289"/>
        <end position="376"/>
    </location>
</feature>
<keyword evidence="3 10" id="KW-0813">Transport</keyword>